<evidence type="ECO:0000256" key="13">
    <source>
        <dbReference type="ARBA" id="ARBA00029437"/>
    </source>
</evidence>
<dbReference type="GO" id="GO:0004160">
    <property type="term" value="F:dihydroxy-acid dehydratase activity"/>
    <property type="evidence" value="ECO:0007669"/>
    <property type="project" value="UniProtKB-EC"/>
</dbReference>
<evidence type="ECO:0000259" key="17">
    <source>
        <dbReference type="Pfam" id="PF24877"/>
    </source>
</evidence>
<dbReference type="PANTHER" id="PTHR21000">
    <property type="entry name" value="DIHYDROXY-ACID DEHYDRATASE DAD"/>
    <property type="match status" value="1"/>
</dbReference>
<dbReference type="SUPFAM" id="SSF52016">
    <property type="entry name" value="LeuD/IlvD-like"/>
    <property type="match status" value="1"/>
</dbReference>
<dbReference type="GO" id="GO:0009099">
    <property type="term" value="P:L-valine biosynthetic process"/>
    <property type="evidence" value="ECO:0007669"/>
    <property type="project" value="UniProtKB-UniPathway"/>
</dbReference>
<dbReference type="InterPro" id="IPR050165">
    <property type="entry name" value="DHAD_IlvD/Edd"/>
</dbReference>
<dbReference type="GO" id="GO:0009097">
    <property type="term" value="P:isoleucine biosynthetic process"/>
    <property type="evidence" value="ECO:0007669"/>
    <property type="project" value="UniProtKB-UniPathway"/>
</dbReference>
<evidence type="ECO:0000313" key="18">
    <source>
        <dbReference type="EMBL" id="BAL52889.1"/>
    </source>
</evidence>
<dbReference type="HAMAP" id="MF_00012">
    <property type="entry name" value="IlvD"/>
    <property type="match status" value="1"/>
</dbReference>
<feature type="domain" description="Dihydroxy-acid/6-phosphogluconate dehydratase C-terminal" evidence="17">
    <location>
        <begin position="368"/>
        <end position="557"/>
    </location>
</feature>
<reference evidence="18" key="2">
    <citation type="journal article" date="2012" name="PLoS ONE">
        <title>A Deeply Branching Thermophilic Bacterium with an Ancient Acetyl-CoA Pathway Dominates a Subsurface Ecosystem.</title>
        <authorList>
            <person name="Takami H."/>
            <person name="Noguchi H."/>
            <person name="Takaki Y."/>
            <person name="Uchiyama I."/>
            <person name="Toyoda A."/>
            <person name="Nishi S."/>
            <person name="Chee G.-J."/>
            <person name="Arai W."/>
            <person name="Nunoura T."/>
            <person name="Itoh T."/>
            <person name="Hattori M."/>
            <person name="Takai K."/>
        </authorList>
    </citation>
    <scope>NUCLEOTIDE SEQUENCE</scope>
</reference>
<comment type="cofactor">
    <cofactor evidence="1">
        <name>Mg(2+)</name>
        <dbReference type="ChEBI" id="CHEBI:18420"/>
    </cofactor>
</comment>
<dbReference type="UniPathway" id="UPA00049">
    <property type="reaction ID" value="UER00061"/>
</dbReference>
<dbReference type="Pfam" id="PF00920">
    <property type="entry name" value="ILVD_EDD_N"/>
    <property type="match status" value="1"/>
</dbReference>
<evidence type="ECO:0000256" key="10">
    <source>
        <dbReference type="ARBA" id="ARBA00023304"/>
    </source>
</evidence>
<keyword evidence="7" id="KW-0408">Iron</keyword>
<keyword evidence="5" id="KW-0479">Metal-binding</keyword>
<organism evidence="18">
    <name type="scientific">uncultured prokaryote</name>
    <dbReference type="NCBI Taxonomy" id="198431"/>
    <lineage>
        <taxon>unclassified sequences</taxon>
        <taxon>environmental samples</taxon>
    </lineage>
</organism>
<evidence type="ECO:0000256" key="7">
    <source>
        <dbReference type="ARBA" id="ARBA00023004"/>
    </source>
</evidence>
<dbReference type="UniPathway" id="UPA00047">
    <property type="reaction ID" value="UER00057"/>
</dbReference>
<protein>
    <recommendedName>
        <fullName evidence="14">dihydroxy-acid dehydratase</fullName>
        <ecNumber evidence="14">4.2.1.9</ecNumber>
    </recommendedName>
</protein>
<keyword evidence="8" id="KW-0411">Iron-sulfur</keyword>
<evidence type="ECO:0000256" key="8">
    <source>
        <dbReference type="ARBA" id="ARBA00023014"/>
    </source>
</evidence>
<evidence type="ECO:0000256" key="3">
    <source>
        <dbReference type="ARBA" id="ARBA00022605"/>
    </source>
</evidence>
<dbReference type="InterPro" id="IPR037237">
    <property type="entry name" value="IlvD/EDD_N"/>
</dbReference>
<evidence type="ECO:0000256" key="2">
    <source>
        <dbReference type="ARBA" id="ARBA00006486"/>
    </source>
</evidence>
<evidence type="ECO:0000256" key="15">
    <source>
        <dbReference type="ARBA" id="ARBA00034078"/>
    </source>
</evidence>
<dbReference type="PROSITE" id="PS00887">
    <property type="entry name" value="ILVD_EDD_2"/>
    <property type="match status" value="1"/>
</dbReference>
<evidence type="ECO:0000256" key="12">
    <source>
        <dbReference type="ARBA" id="ARBA00029436"/>
    </source>
</evidence>
<dbReference type="FunFam" id="3.50.30.80:FF:000001">
    <property type="entry name" value="Dihydroxy-acid dehydratase"/>
    <property type="match status" value="1"/>
</dbReference>
<dbReference type="Gene3D" id="3.50.30.80">
    <property type="entry name" value="IlvD/EDD C-terminal domain-like"/>
    <property type="match status" value="1"/>
</dbReference>
<name>H5S9Q3_9ZZZZ</name>
<dbReference type="AlphaFoldDB" id="H5S9Q3"/>
<dbReference type="GO" id="GO:0046872">
    <property type="term" value="F:metal ion binding"/>
    <property type="evidence" value="ECO:0007669"/>
    <property type="project" value="UniProtKB-KW"/>
</dbReference>
<keyword evidence="9" id="KW-0456">Lyase</keyword>
<dbReference type="PROSITE" id="PS00886">
    <property type="entry name" value="ILVD_EDD_1"/>
    <property type="match status" value="1"/>
</dbReference>
<dbReference type="InterPro" id="IPR004404">
    <property type="entry name" value="DihydroxyA_deHydtase"/>
</dbReference>
<evidence type="ECO:0000256" key="6">
    <source>
        <dbReference type="ARBA" id="ARBA00022842"/>
    </source>
</evidence>
<comment type="pathway">
    <text evidence="12">Amino-acid biosynthesis; L-valine biosynthesis; L-valine from pyruvate: step 3/4.</text>
</comment>
<dbReference type="InterPro" id="IPR000581">
    <property type="entry name" value="ILV_EDD_N"/>
</dbReference>
<dbReference type="InterPro" id="IPR056740">
    <property type="entry name" value="ILV_EDD_C"/>
</dbReference>
<dbReference type="EMBL" id="AP011642">
    <property type="protein sequence ID" value="BAL52889.1"/>
    <property type="molecule type" value="Genomic_DNA"/>
</dbReference>
<evidence type="ECO:0000259" key="16">
    <source>
        <dbReference type="Pfam" id="PF00920"/>
    </source>
</evidence>
<dbReference type="Pfam" id="PF24877">
    <property type="entry name" value="ILV_EDD_C"/>
    <property type="match status" value="1"/>
</dbReference>
<keyword evidence="6" id="KW-0460">Magnesium</keyword>
<proteinExistence type="inferred from homology"/>
<dbReference type="NCBIfam" id="TIGR00110">
    <property type="entry name" value="ilvD"/>
    <property type="match status" value="1"/>
</dbReference>
<comment type="pathway">
    <text evidence="13">Amino-acid biosynthesis; L-isoleucine biosynthesis; L-isoleucine from 2-oxobutanoate: step 3/4.</text>
</comment>
<evidence type="ECO:0000256" key="1">
    <source>
        <dbReference type="ARBA" id="ARBA00001946"/>
    </source>
</evidence>
<evidence type="ECO:0000256" key="5">
    <source>
        <dbReference type="ARBA" id="ARBA00022723"/>
    </source>
</evidence>
<dbReference type="EC" id="4.2.1.9" evidence="14"/>
<accession>H5S9Q3</accession>
<keyword evidence="10" id="KW-0100">Branched-chain amino acid biosynthesis</keyword>
<dbReference type="SUPFAM" id="SSF143975">
    <property type="entry name" value="IlvD/EDD N-terminal domain-like"/>
    <property type="match status" value="1"/>
</dbReference>
<comment type="similarity">
    <text evidence="2">Belongs to the IlvD/Edd family.</text>
</comment>
<evidence type="ECO:0000256" key="4">
    <source>
        <dbReference type="ARBA" id="ARBA00022714"/>
    </source>
</evidence>
<evidence type="ECO:0000256" key="9">
    <source>
        <dbReference type="ARBA" id="ARBA00023239"/>
    </source>
</evidence>
<dbReference type="InterPro" id="IPR042096">
    <property type="entry name" value="Dihydro-acid_dehy_C"/>
</dbReference>
<dbReference type="NCBIfam" id="NF002068">
    <property type="entry name" value="PRK00911.1"/>
    <property type="match status" value="1"/>
</dbReference>
<reference evidence="18" key="1">
    <citation type="journal article" date="2005" name="Environ. Microbiol.">
        <title>Genetic and functional properties of uncultivated thermophilic crenarchaeotes from a subsurface gold mine as revealed by analysis of genome fragments.</title>
        <authorList>
            <person name="Nunoura T."/>
            <person name="Hirayama H."/>
            <person name="Takami H."/>
            <person name="Oida H."/>
            <person name="Nishi S."/>
            <person name="Shimamura S."/>
            <person name="Suzuki Y."/>
            <person name="Inagaki F."/>
            <person name="Takai K."/>
            <person name="Nealson K.H."/>
            <person name="Horikoshi K."/>
        </authorList>
    </citation>
    <scope>NUCLEOTIDE SEQUENCE</scope>
</reference>
<keyword evidence="4" id="KW-0001">2Fe-2S</keyword>
<keyword evidence="3" id="KW-0028">Amino-acid biosynthesis</keyword>
<dbReference type="InterPro" id="IPR020558">
    <property type="entry name" value="DiOHA_6PGluconate_deHydtase_CS"/>
</dbReference>
<comment type="cofactor">
    <cofactor evidence="15">
        <name>[2Fe-2S] cluster</name>
        <dbReference type="ChEBI" id="CHEBI:190135"/>
    </cofactor>
</comment>
<gene>
    <name evidence="18" type="ORF">HGMM_F03G07C13</name>
</gene>
<dbReference type="GO" id="GO:0051537">
    <property type="term" value="F:2 iron, 2 sulfur cluster binding"/>
    <property type="evidence" value="ECO:0007669"/>
    <property type="project" value="UniProtKB-KW"/>
</dbReference>
<feature type="domain" description="Dihydroxy-acid/6-phosphogluconate dehydratase N-terminal" evidence="16">
    <location>
        <begin position="40"/>
        <end position="356"/>
    </location>
</feature>
<dbReference type="PANTHER" id="PTHR21000:SF5">
    <property type="entry name" value="DIHYDROXY-ACID DEHYDRATASE, MITOCHONDRIAL"/>
    <property type="match status" value="1"/>
</dbReference>
<evidence type="ECO:0000256" key="14">
    <source>
        <dbReference type="ARBA" id="ARBA00029490"/>
    </source>
</evidence>
<sequence length="561" mass="60040">MPIPSNGRKHRSARVTEGLERAPHRAMLRAVGFRDEDFRRPFIGIANTWFEAQPCNHHLHHLAELVKQGIRDAGGTPIEFNAVPANDAIGMGHEGMKASLVSRELIADSIELAAVAYQLDALVTIGGCDKTQPACVMAMARLNLPAIYLYGGSVPPGNWRGRAVTIQDVFEAVGAVSRGRMTVEELKELEEAAVPTYGACGGMFTANTMASAFEAMGLTLPNGAAPVAPSRAREELAYETGRAIVRVLEAGIRPRDVMTREAFENAIAVAAAMGGSTNLILHLLAIAHEAGVPLTLDDFERVSERTPHLADLKPAGRYVMADVDRIGGVPVVMKALLDAGLLHGECRTVTGETIAERLAHVVFPEDQDVVRPVSRPLHPTGGYVILRGNLAPEGGVLKITGTTRRYHRGPARVFDREEDAFQAVNTGQIRPGDVVVVRYEGPKGGPGMREMLAVTAALVGQGLKDEVALLTDGRFSGATHGLMIGHISPEAAVGGPLALLQDGDIIEIDVDRRVVNVALSEEELARRRAAWTPPPPKYPRGLFAKYARLVSSAARGAICEG</sequence>
<comment type="catalytic activity">
    <reaction evidence="11">
        <text>(2R)-2,3-dihydroxy-3-methylbutanoate = 3-methyl-2-oxobutanoate + H2O</text>
        <dbReference type="Rhea" id="RHEA:24809"/>
        <dbReference type="ChEBI" id="CHEBI:11851"/>
        <dbReference type="ChEBI" id="CHEBI:15377"/>
        <dbReference type="ChEBI" id="CHEBI:49072"/>
        <dbReference type="EC" id="4.2.1.9"/>
    </reaction>
    <physiologicalReaction direction="left-to-right" evidence="11">
        <dbReference type="Rhea" id="RHEA:24810"/>
    </physiologicalReaction>
</comment>
<evidence type="ECO:0000256" key="11">
    <source>
        <dbReference type="ARBA" id="ARBA00029304"/>
    </source>
</evidence>